<keyword evidence="1" id="KW-1133">Transmembrane helix</keyword>
<name>A0A6M2DXI4_XENCH</name>
<dbReference type="EMBL" id="GIIL01007340">
    <property type="protein sequence ID" value="NOV51066.1"/>
    <property type="molecule type" value="Transcribed_RNA"/>
</dbReference>
<keyword evidence="1" id="KW-0472">Membrane</keyword>
<accession>A0A6M2DXI4</accession>
<sequence length="73" mass="7479">MAVMVAAMGVVVTVTAAADIQLINLLMEVVAKADVEEVAADTLAIAMQIVALSVNLQAVVGVMLVLVDGEDKL</sequence>
<feature type="transmembrane region" description="Helical" evidence="1">
    <location>
        <begin position="42"/>
        <end position="67"/>
    </location>
</feature>
<proteinExistence type="predicted"/>
<evidence type="ECO:0000256" key="1">
    <source>
        <dbReference type="SAM" id="Phobius"/>
    </source>
</evidence>
<evidence type="ECO:0000313" key="2">
    <source>
        <dbReference type="EMBL" id="NOV51066.1"/>
    </source>
</evidence>
<protein>
    <submittedName>
        <fullName evidence="2">Putative product</fullName>
    </submittedName>
</protein>
<keyword evidence="1" id="KW-0812">Transmembrane</keyword>
<organism evidence="2">
    <name type="scientific">Xenopsylla cheopis</name>
    <name type="common">Oriental rat flea</name>
    <name type="synonym">Pulex cheopis</name>
    <dbReference type="NCBI Taxonomy" id="163159"/>
    <lineage>
        <taxon>Eukaryota</taxon>
        <taxon>Metazoa</taxon>
        <taxon>Ecdysozoa</taxon>
        <taxon>Arthropoda</taxon>
        <taxon>Hexapoda</taxon>
        <taxon>Insecta</taxon>
        <taxon>Pterygota</taxon>
        <taxon>Neoptera</taxon>
        <taxon>Endopterygota</taxon>
        <taxon>Siphonaptera</taxon>
        <taxon>Pulicidae</taxon>
        <taxon>Xenopsyllinae</taxon>
        <taxon>Xenopsylla</taxon>
    </lineage>
</organism>
<dbReference type="AlphaFoldDB" id="A0A6M2DXI4"/>
<reference evidence="2" key="1">
    <citation type="submission" date="2020-03" db="EMBL/GenBank/DDBJ databases">
        <title>Transcriptomic Profiling of the Digestive Tract of the Rat Flea, Xenopsylla cheopis, Following Blood Feeding and Infection with Yersinia pestis.</title>
        <authorList>
            <person name="Bland D.M."/>
            <person name="Martens C.A."/>
            <person name="Virtaneva K."/>
            <person name="Kanakabandi K."/>
            <person name="Long D."/>
            <person name="Rosenke R."/>
            <person name="Saturday G.A."/>
            <person name="Hoyt F.H."/>
            <person name="Bruno D.P."/>
            <person name="Ribeiro J.M.C."/>
            <person name="Hinnebusch J."/>
        </authorList>
    </citation>
    <scope>NUCLEOTIDE SEQUENCE</scope>
</reference>